<dbReference type="InterPro" id="IPR006139">
    <property type="entry name" value="D-isomer_2_OHA_DH_cat_dom"/>
</dbReference>
<dbReference type="PROSITE" id="PS00065">
    <property type="entry name" value="D_2_HYDROXYACID_DH_1"/>
    <property type="match status" value="1"/>
</dbReference>
<dbReference type="PROSITE" id="PS00671">
    <property type="entry name" value="D_2_HYDROXYACID_DH_3"/>
    <property type="match status" value="1"/>
</dbReference>
<dbReference type="Proteomes" id="UP000034854">
    <property type="component" value="Unassembled WGS sequence"/>
</dbReference>
<dbReference type="GO" id="GO:0030267">
    <property type="term" value="F:glyoxylate reductase (NADPH) activity"/>
    <property type="evidence" value="ECO:0007669"/>
    <property type="project" value="TreeGrafter"/>
</dbReference>
<evidence type="ECO:0000256" key="3">
    <source>
        <dbReference type="ARBA" id="ARBA00023027"/>
    </source>
</evidence>
<evidence type="ECO:0000256" key="1">
    <source>
        <dbReference type="ARBA" id="ARBA00005854"/>
    </source>
</evidence>
<keyword evidence="3" id="KW-0520">NAD</keyword>
<dbReference type="Pfam" id="PF02826">
    <property type="entry name" value="2-Hacid_dh_C"/>
    <property type="match status" value="1"/>
</dbReference>
<evidence type="ECO:0000313" key="7">
    <source>
        <dbReference type="EMBL" id="KKR88024.1"/>
    </source>
</evidence>
<dbReference type="EMBL" id="LCAG01000001">
    <property type="protein sequence ID" value="KKR88024.1"/>
    <property type="molecule type" value="Genomic_DNA"/>
</dbReference>
<dbReference type="InterPro" id="IPR006140">
    <property type="entry name" value="D-isomer_DH_NAD-bd"/>
</dbReference>
<accession>A0A0G0UGM5</accession>
<comment type="caution">
    <text evidence="7">The sequence shown here is derived from an EMBL/GenBank/DDBJ whole genome shotgun (WGS) entry which is preliminary data.</text>
</comment>
<dbReference type="GO" id="GO:0051287">
    <property type="term" value="F:NAD binding"/>
    <property type="evidence" value="ECO:0007669"/>
    <property type="project" value="InterPro"/>
</dbReference>
<dbReference type="AlphaFoldDB" id="A0A0G0UGM5"/>
<dbReference type="GO" id="GO:0016618">
    <property type="term" value="F:hydroxypyruvate reductase [NAD(P)H] activity"/>
    <property type="evidence" value="ECO:0007669"/>
    <property type="project" value="TreeGrafter"/>
</dbReference>
<feature type="domain" description="D-isomer specific 2-hydroxyacid dehydrogenase catalytic" evidence="5">
    <location>
        <begin position="4"/>
        <end position="319"/>
    </location>
</feature>
<feature type="domain" description="D-isomer specific 2-hydroxyacid dehydrogenase NAD-binding" evidence="6">
    <location>
        <begin position="110"/>
        <end position="288"/>
    </location>
</feature>
<dbReference type="Gene3D" id="3.40.50.720">
    <property type="entry name" value="NAD(P)-binding Rossmann-like Domain"/>
    <property type="match status" value="2"/>
</dbReference>
<dbReference type="InterPro" id="IPR029752">
    <property type="entry name" value="D-isomer_DH_CS1"/>
</dbReference>
<evidence type="ECO:0000313" key="8">
    <source>
        <dbReference type="Proteomes" id="UP000034854"/>
    </source>
</evidence>
<dbReference type="PANTHER" id="PTHR10996">
    <property type="entry name" value="2-HYDROXYACID DEHYDROGENASE-RELATED"/>
    <property type="match status" value="1"/>
</dbReference>
<dbReference type="CDD" id="cd05301">
    <property type="entry name" value="GDH"/>
    <property type="match status" value="1"/>
</dbReference>
<dbReference type="PROSITE" id="PS00670">
    <property type="entry name" value="D_2_HYDROXYACID_DH_2"/>
    <property type="match status" value="1"/>
</dbReference>
<dbReference type="PANTHER" id="PTHR10996:SF283">
    <property type="entry name" value="GLYOXYLATE_HYDROXYPYRUVATE REDUCTASE B"/>
    <property type="match status" value="1"/>
</dbReference>
<proteinExistence type="inferred from homology"/>
<evidence type="ECO:0000259" key="6">
    <source>
        <dbReference type="Pfam" id="PF02826"/>
    </source>
</evidence>
<sequence>MPKVYITGKIQDNGIELLKRKGLKVDLNLTGKDLTQEELKDIFSNYDALVTMPANKVDGELLSAASKNLKVIANYAVGFDNIDVRSAKKKGIIVCNTPGVANESVAEHTFAMIFVLNKQLKIADRFVREGKFKQWDPNAFLSHQLWGQTIGIIGLGRIGTFVGQIAYGGFRMNILYYDISRSEDFELLCEARFTDIKSLLDLSDIVTLHVPLTADTRGMISTAEFKLMKKSAILINTSRGPIVDEKALIWALKEKEIAAAGLDVYEHEPNVSAELIKMNNVILTPHTASATIETREKMSEITAKNIIDVFEGREPVGLVKT</sequence>
<dbReference type="InterPro" id="IPR036291">
    <property type="entry name" value="NAD(P)-bd_dom_sf"/>
</dbReference>
<name>A0A0G0UGM5_9BACT</name>
<dbReference type="PATRIC" id="fig|1618409.3.peg.22"/>
<gene>
    <name evidence="7" type="ORF">UU34_C0001G0021</name>
</gene>
<evidence type="ECO:0000259" key="5">
    <source>
        <dbReference type="Pfam" id="PF00389"/>
    </source>
</evidence>
<reference evidence="7 8" key="1">
    <citation type="journal article" date="2015" name="Nature">
        <title>rRNA introns, odd ribosomes, and small enigmatic genomes across a large radiation of phyla.</title>
        <authorList>
            <person name="Brown C.T."/>
            <person name="Hug L.A."/>
            <person name="Thomas B.C."/>
            <person name="Sharon I."/>
            <person name="Castelle C.J."/>
            <person name="Singh A."/>
            <person name="Wilkins M.J."/>
            <person name="Williams K.H."/>
            <person name="Banfield J.F."/>
        </authorList>
    </citation>
    <scope>NUCLEOTIDE SEQUENCE [LARGE SCALE GENOMIC DNA]</scope>
</reference>
<organism evidence="7 8">
    <name type="scientific">Candidatus Curtissbacteria bacterium GW2011_GWA1_41_11</name>
    <dbReference type="NCBI Taxonomy" id="1618409"/>
    <lineage>
        <taxon>Bacteria</taxon>
        <taxon>Candidatus Curtissiibacteriota</taxon>
    </lineage>
</organism>
<evidence type="ECO:0000256" key="4">
    <source>
        <dbReference type="RuleBase" id="RU003719"/>
    </source>
</evidence>
<dbReference type="InterPro" id="IPR050223">
    <property type="entry name" value="D-isomer_2-hydroxyacid_DH"/>
</dbReference>
<evidence type="ECO:0008006" key="9">
    <source>
        <dbReference type="Google" id="ProtNLM"/>
    </source>
</evidence>
<dbReference type="GO" id="GO:0005829">
    <property type="term" value="C:cytosol"/>
    <property type="evidence" value="ECO:0007669"/>
    <property type="project" value="TreeGrafter"/>
</dbReference>
<dbReference type="SUPFAM" id="SSF52283">
    <property type="entry name" value="Formate/glycerate dehydrogenase catalytic domain-like"/>
    <property type="match status" value="1"/>
</dbReference>
<dbReference type="InterPro" id="IPR029753">
    <property type="entry name" value="D-isomer_DH_CS"/>
</dbReference>
<dbReference type="Pfam" id="PF00389">
    <property type="entry name" value="2-Hacid_dh"/>
    <property type="match status" value="1"/>
</dbReference>
<evidence type="ECO:0000256" key="2">
    <source>
        <dbReference type="ARBA" id="ARBA00023002"/>
    </source>
</evidence>
<protein>
    <recommendedName>
        <fullName evidence="9">D-isomer specific 2-hydroxyacid dehydrogenase NAD-binding protein</fullName>
    </recommendedName>
</protein>
<dbReference type="FunFam" id="3.40.50.720:FF:000203">
    <property type="entry name" value="D-3-phosphoglycerate dehydrogenase (SerA)"/>
    <property type="match status" value="1"/>
</dbReference>
<dbReference type="SUPFAM" id="SSF51735">
    <property type="entry name" value="NAD(P)-binding Rossmann-fold domains"/>
    <property type="match status" value="1"/>
</dbReference>
<comment type="similarity">
    <text evidence="1 4">Belongs to the D-isomer specific 2-hydroxyacid dehydrogenase family.</text>
</comment>
<keyword evidence="2 4" id="KW-0560">Oxidoreductase</keyword>